<reference evidence="2 3" key="1">
    <citation type="submission" date="2019-07" db="EMBL/GenBank/DDBJ databases">
        <title>Whole genome shotgun sequence of Aliivibrio fischeri NBRC 101058.</title>
        <authorList>
            <person name="Hosoyama A."/>
            <person name="Uohara A."/>
            <person name="Ohji S."/>
            <person name="Ichikawa N."/>
        </authorList>
    </citation>
    <scope>NUCLEOTIDE SEQUENCE [LARGE SCALE GENOMIC DNA]</scope>
    <source>
        <strain evidence="2 3">NBRC 101058</strain>
    </source>
</reference>
<evidence type="ECO:0000313" key="2">
    <source>
        <dbReference type="EMBL" id="GEK15019.1"/>
    </source>
</evidence>
<name>A0A510UKF3_ALIFS</name>
<proteinExistence type="predicted"/>
<gene>
    <name evidence="2" type="ORF">AFI02nite_30550</name>
</gene>
<dbReference type="Proteomes" id="UP000321787">
    <property type="component" value="Unassembled WGS sequence"/>
</dbReference>
<accession>A0A510UKF3</accession>
<dbReference type="EMBL" id="BJTZ01000023">
    <property type="protein sequence ID" value="GEK15019.1"/>
    <property type="molecule type" value="Genomic_DNA"/>
</dbReference>
<organism evidence="2 3">
    <name type="scientific">Aliivibrio fischeri</name>
    <name type="common">Vibrio fischeri</name>
    <dbReference type="NCBI Taxonomy" id="668"/>
    <lineage>
        <taxon>Bacteria</taxon>
        <taxon>Pseudomonadati</taxon>
        <taxon>Pseudomonadota</taxon>
        <taxon>Gammaproteobacteria</taxon>
        <taxon>Vibrionales</taxon>
        <taxon>Vibrionaceae</taxon>
        <taxon>Aliivibrio</taxon>
    </lineage>
</organism>
<protein>
    <submittedName>
        <fullName evidence="2">Uncharacterized protein</fullName>
    </submittedName>
</protein>
<keyword evidence="1" id="KW-0175">Coiled coil</keyword>
<comment type="caution">
    <text evidence="2">The sequence shown here is derived from an EMBL/GenBank/DDBJ whole genome shotgun (WGS) entry which is preliminary data.</text>
</comment>
<sequence length="47" mass="5304">MLNVAHRISELKQKIEKKEVNIELSTNILIVGNLFDERKGTVIGALK</sequence>
<evidence type="ECO:0000313" key="3">
    <source>
        <dbReference type="Proteomes" id="UP000321787"/>
    </source>
</evidence>
<feature type="coiled-coil region" evidence="1">
    <location>
        <begin position="1"/>
        <end position="28"/>
    </location>
</feature>
<dbReference type="AlphaFoldDB" id="A0A510UKF3"/>
<evidence type="ECO:0000256" key="1">
    <source>
        <dbReference type="SAM" id="Coils"/>
    </source>
</evidence>